<dbReference type="OrthoDB" id="5639295at2"/>
<evidence type="ECO:0000313" key="2">
    <source>
        <dbReference type="EMBL" id="CEG58252.1"/>
    </source>
</evidence>
<proteinExistence type="predicted"/>
<gene>
    <name evidence="2" type="ORF">LFA_2898</name>
</gene>
<dbReference type="GO" id="GO:0019867">
    <property type="term" value="C:outer membrane"/>
    <property type="evidence" value="ECO:0007669"/>
    <property type="project" value="InterPro"/>
</dbReference>
<feature type="transmembrane region" description="Helical" evidence="1">
    <location>
        <begin position="34"/>
        <end position="57"/>
    </location>
</feature>
<dbReference type="Pfam" id="PF07178">
    <property type="entry name" value="TraL"/>
    <property type="match status" value="1"/>
</dbReference>
<keyword evidence="1" id="KW-1133">Transmembrane helix</keyword>
<dbReference type="InterPro" id="IPR009838">
    <property type="entry name" value="T4SS_TraL"/>
</dbReference>
<sequence>MEDPKKYKTPQYLNEPYRLIIFTIDEVMVASLTLYIFGAVCGFVVTSLILTCAFLFLMKRMKGNEGPYFYIHLFYWFFSLSPKLRATPPSWIRAFLG</sequence>
<evidence type="ECO:0000256" key="1">
    <source>
        <dbReference type="SAM" id="Phobius"/>
    </source>
</evidence>
<dbReference type="NCBIfam" id="TIGR02762">
    <property type="entry name" value="TraL_TIGR"/>
    <property type="match status" value="1"/>
</dbReference>
<dbReference type="HOGENOM" id="CLU_177734_0_0_6"/>
<dbReference type="EMBL" id="LN614827">
    <property type="protein sequence ID" value="CEG58252.1"/>
    <property type="molecule type" value="Genomic_DNA"/>
</dbReference>
<dbReference type="STRING" id="1212491.LFA_2898"/>
<dbReference type="Proteomes" id="UP000032430">
    <property type="component" value="Chromosome I"/>
</dbReference>
<keyword evidence="1" id="KW-0472">Membrane</keyword>
<dbReference type="KEGG" id="lfa:LFA_2898"/>
<dbReference type="AlphaFoldDB" id="A0A098G717"/>
<reference evidence="3" key="1">
    <citation type="submission" date="2014-09" db="EMBL/GenBank/DDBJ databases">
        <authorList>
            <person name="Gomez-Valero L."/>
        </authorList>
    </citation>
    <scope>NUCLEOTIDE SEQUENCE [LARGE SCALE GENOMIC DNA]</scope>
    <source>
        <strain evidence="3">ATCC700992</strain>
    </source>
</reference>
<keyword evidence="1" id="KW-0812">Transmembrane</keyword>
<keyword evidence="3" id="KW-1185">Reference proteome</keyword>
<dbReference type="RefSeq" id="WP_045096613.1">
    <property type="nucleotide sequence ID" value="NZ_LN614827.1"/>
</dbReference>
<evidence type="ECO:0000313" key="3">
    <source>
        <dbReference type="Proteomes" id="UP000032430"/>
    </source>
</evidence>
<organism evidence="2 3">
    <name type="scientific">Legionella fallonii LLAP-10</name>
    <dbReference type="NCBI Taxonomy" id="1212491"/>
    <lineage>
        <taxon>Bacteria</taxon>
        <taxon>Pseudomonadati</taxon>
        <taxon>Pseudomonadota</taxon>
        <taxon>Gammaproteobacteria</taxon>
        <taxon>Legionellales</taxon>
        <taxon>Legionellaceae</taxon>
        <taxon>Legionella</taxon>
    </lineage>
</organism>
<name>A0A098G717_9GAMM</name>
<accession>A0A098G717</accession>
<protein>
    <submittedName>
        <fullName evidence="2">Putative Sex pilus assembly and synthesis protein traL</fullName>
    </submittedName>
</protein>